<keyword evidence="3" id="KW-1185">Reference proteome</keyword>
<dbReference type="RefSeq" id="XP_007410389.1">
    <property type="nucleotide sequence ID" value="XM_007410327.1"/>
</dbReference>
<dbReference type="EMBL" id="GL883109">
    <property type="protein sequence ID" value="EGG06151.1"/>
    <property type="molecule type" value="Genomic_DNA"/>
</dbReference>
<dbReference type="KEGG" id="mlr:MELLADRAFT_124212"/>
<name>F4RMQ6_MELLP</name>
<keyword evidence="1" id="KW-0732">Signal</keyword>
<protein>
    <submittedName>
        <fullName evidence="2">Secreted protein</fullName>
    </submittedName>
</protein>
<reference evidence="3" key="1">
    <citation type="journal article" date="2011" name="Proc. Natl. Acad. Sci. U.S.A.">
        <title>Obligate biotrophy features unraveled by the genomic analysis of rust fungi.</title>
        <authorList>
            <person name="Duplessis S."/>
            <person name="Cuomo C.A."/>
            <person name="Lin Y.-C."/>
            <person name="Aerts A."/>
            <person name="Tisserant E."/>
            <person name="Veneault-Fourrey C."/>
            <person name="Joly D.L."/>
            <person name="Hacquard S."/>
            <person name="Amselem J."/>
            <person name="Cantarel B.L."/>
            <person name="Chiu R."/>
            <person name="Coutinho P.M."/>
            <person name="Feau N."/>
            <person name="Field M."/>
            <person name="Frey P."/>
            <person name="Gelhaye E."/>
            <person name="Goldberg J."/>
            <person name="Grabherr M.G."/>
            <person name="Kodira C.D."/>
            <person name="Kohler A."/>
            <person name="Kuees U."/>
            <person name="Lindquist E.A."/>
            <person name="Lucas S.M."/>
            <person name="Mago R."/>
            <person name="Mauceli E."/>
            <person name="Morin E."/>
            <person name="Murat C."/>
            <person name="Pangilinan J.L."/>
            <person name="Park R."/>
            <person name="Pearson M."/>
            <person name="Quesneville H."/>
            <person name="Rouhier N."/>
            <person name="Sakthikumar S."/>
            <person name="Salamov A.A."/>
            <person name="Schmutz J."/>
            <person name="Selles B."/>
            <person name="Shapiro H."/>
            <person name="Tanguay P."/>
            <person name="Tuskan G.A."/>
            <person name="Henrissat B."/>
            <person name="Van de Peer Y."/>
            <person name="Rouze P."/>
            <person name="Ellis J.G."/>
            <person name="Dodds P.N."/>
            <person name="Schein J.E."/>
            <person name="Zhong S."/>
            <person name="Hamelin R.C."/>
            <person name="Grigoriev I.V."/>
            <person name="Szabo L.J."/>
            <person name="Martin F."/>
        </authorList>
    </citation>
    <scope>NUCLEOTIDE SEQUENCE [LARGE SCALE GENOMIC DNA]</scope>
    <source>
        <strain evidence="3">98AG31 / pathotype 3-4-7</strain>
    </source>
</reference>
<organism evidence="3">
    <name type="scientific">Melampsora larici-populina (strain 98AG31 / pathotype 3-4-7)</name>
    <name type="common">Poplar leaf rust fungus</name>
    <dbReference type="NCBI Taxonomy" id="747676"/>
    <lineage>
        <taxon>Eukaryota</taxon>
        <taxon>Fungi</taxon>
        <taxon>Dikarya</taxon>
        <taxon>Basidiomycota</taxon>
        <taxon>Pucciniomycotina</taxon>
        <taxon>Pucciniomycetes</taxon>
        <taxon>Pucciniales</taxon>
        <taxon>Melampsoraceae</taxon>
        <taxon>Melampsora</taxon>
    </lineage>
</organism>
<feature type="signal peptide" evidence="1">
    <location>
        <begin position="1"/>
        <end position="23"/>
    </location>
</feature>
<dbReference type="InParanoid" id="F4RMQ6"/>
<dbReference type="Proteomes" id="UP000001072">
    <property type="component" value="Unassembled WGS sequence"/>
</dbReference>
<dbReference type="VEuPathDB" id="FungiDB:MELLADRAFT_124212"/>
<evidence type="ECO:0000256" key="1">
    <source>
        <dbReference type="SAM" id="SignalP"/>
    </source>
</evidence>
<sequence length="144" mass="15451">MISKVALLLFAITVVSPITGTAGDDVTNKVTCDQTYRGVKTHARCSTDGYFYDCSDCTDGTAKGLFCVHTKGIPSKLPDAQTPGVVKDAACINYEKLTRDNKPFGYGCSTGKVPQSLFCNDLDSKTIPTCQKCKKGGKRPDLIV</sequence>
<dbReference type="HOGENOM" id="CLU_1796898_0_0_1"/>
<dbReference type="GeneID" id="18926684"/>
<gene>
    <name evidence="2" type="ORF">MELLADRAFT_124212</name>
</gene>
<dbReference type="AlphaFoldDB" id="F4RMQ6"/>
<evidence type="ECO:0000313" key="2">
    <source>
        <dbReference type="EMBL" id="EGG06151.1"/>
    </source>
</evidence>
<feature type="chain" id="PRO_5003320886" evidence="1">
    <location>
        <begin position="24"/>
        <end position="144"/>
    </location>
</feature>
<proteinExistence type="predicted"/>
<evidence type="ECO:0000313" key="3">
    <source>
        <dbReference type="Proteomes" id="UP000001072"/>
    </source>
</evidence>
<accession>F4RMQ6</accession>